<dbReference type="RefSeq" id="WP_236587170.1">
    <property type="nucleotide sequence ID" value="NZ_CP068103.1"/>
</dbReference>
<proteinExistence type="predicted"/>
<dbReference type="AlphaFoldDB" id="A0A2X1Y432"/>
<protein>
    <submittedName>
        <fullName evidence="1">Uncharacterized protein</fullName>
    </submittedName>
</protein>
<gene>
    <name evidence="1" type="ORF">NCTC13076_01211</name>
</gene>
<reference evidence="1 2" key="1">
    <citation type="submission" date="2018-06" db="EMBL/GenBank/DDBJ databases">
        <authorList>
            <consortium name="Pathogen Informatics"/>
            <person name="Doyle S."/>
        </authorList>
    </citation>
    <scope>NUCLEOTIDE SEQUENCE [LARGE SCALE GENOMIC DNA]</scope>
    <source>
        <strain evidence="1 2">NCTC13076</strain>
    </source>
</reference>
<dbReference type="EMBL" id="UATM01000032">
    <property type="protein sequence ID" value="SPY47924.1"/>
    <property type="molecule type" value="Genomic_DNA"/>
</dbReference>
<dbReference type="GeneID" id="83863241"/>
<dbReference type="Proteomes" id="UP000250070">
    <property type="component" value="Unassembled WGS sequence"/>
</dbReference>
<sequence length="93" mass="11140">MTPEQIKIRYEKKFIDNEYMLKKKSNSSDLSFRELKIYYSEKNYHLDDKSFETNLNLRNEAGEYNLLAELLFDKNNIPFIFVKFQGQNKASIS</sequence>
<evidence type="ECO:0000313" key="2">
    <source>
        <dbReference type="Proteomes" id="UP000250070"/>
    </source>
</evidence>
<accession>A0A2X1Y432</accession>
<name>A0A2X1Y432_9FIRM</name>
<organism evidence="1 2">
    <name type="scientific">Peptoniphilus harei</name>
    <dbReference type="NCBI Taxonomy" id="54005"/>
    <lineage>
        <taxon>Bacteria</taxon>
        <taxon>Bacillati</taxon>
        <taxon>Bacillota</taxon>
        <taxon>Tissierellia</taxon>
        <taxon>Tissierellales</taxon>
        <taxon>Peptoniphilaceae</taxon>
        <taxon>Peptoniphilus</taxon>
    </lineage>
</organism>
<evidence type="ECO:0000313" key="1">
    <source>
        <dbReference type="EMBL" id="SPY47924.1"/>
    </source>
</evidence>